<dbReference type="Pfam" id="PF11741">
    <property type="entry name" value="AMIN"/>
    <property type="match status" value="1"/>
</dbReference>
<keyword evidence="1" id="KW-0378">Hydrolase</keyword>
<dbReference type="SUPFAM" id="SSF55383">
    <property type="entry name" value="Copper amine oxidase, domain N"/>
    <property type="match status" value="1"/>
</dbReference>
<dbReference type="InterPro" id="IPR021731">
    <property type="entry name" value="AMIN_dom"/>
</dbReference>
<feature type="region of interest" description="Disordered" evidence="2">
    <location>
        <begin position="196"/>
        <end position="222"/>
    </location>
</feature>
<gene>
    <name evidence="5" type="ORF">PVOR_13909</name>
</gene>
<dbReference type="SUPFAM" id="SSF53187">
    <property type="entry name" value="Zn-dependent exopeptidases"/>
    <property type="match status" value="1"/>
</dbReference>
<dbReference type="GO" id="GO:0030288">
    <property type="term" value="C:outer membrane-bounded periplasmic space"/>
    <property type="evidence" value="ECO:0007669"/>
    <property type="project" value="TreeGrafter"/>
</dbReference>
<feature type="transmembrane region" description="Helical" evidence="3">
    <location>
        <begin position="46"/>
        <end position="63"/>
    </location>
</feature>
<accession>A0A2R9SVS9</accession>
<dbReference type="InterPro" id="IPR050695">
    <property type="entry name" value="N-acetylmuramoyl_amidase_3"/>
</dbReference>
<dbReference type="Pfam" id="PF01520">
    <property type="entry name" value="Amidase_3"/>
    <property type="match status" value="1"/>
</dbReference>
<evidence type="ECO:0000256" key="3">
    <source>
        <dbReference type="SAM" id="Phobius"/>
    </source>
</evidence>
<feature type="compositionally biased region" description="Polar residues" evidence="2">
    <location>
        <begin position="203"/>
        <end position="222"/>
    </location>
</feature>
<reference evidence="5 6" key="1">
    <citation type="journal article" date="2010" name="BMC Genomics">
        <title>Genome sequence of the pattern forming Paenibacillus vortex bacterium reveals potential for thriving in complex environments.</title>
        <authorList>
            <person name="Sirota-Madi A."/>
            <person name="Olender T."/>
            <person name="Helman Y."/>
            <person name="Ingham C."/>
            <person name="Brainis I."/>
            <person name="Roth D."/>
            <person name="Hagi E."/>
            <person name="Brodsky L."/>
            <person name="Leshkowitz D."/>
            <person name="Galatenko V."/>
            <person name="Nikolaev V."/>
            <person name="Mugasimangalam R.C."/>
            <person name="Bransburg-Zabary S."/>
            <person name="Gutnick D.L."/>
            <person name="Lancet D."/>
            <person name="Ben-Jacob E."/>
        </authorList>
    </citation>
    <scope>NUCLEOTIDE SEQUENCE [LARGE SCALE GENOMIC DNA]</scope>
    <source>
        <strain evidence="5 6">V453</strain>
    </source>
</reference>
<evidence type="ECO:0000256" key="1">
    <source>
        <dbReference type="ARBA" id="ARBA00022801"/>
    </source>
</evidence>
<dbReference type="AlphaFoldDB" id="A0A2R9SVS9"/>
<dbReference type="CDD" id="cd02696">
    <property type="entry name" value="MurNAc-LAA"/>
    <property type="match status" value="1"/>
</dbReference>
<keyword evidence="6" id="KW-1185">Reference proteome</keyword>
<dbReference type="InterPro" id="IPR002508">
    <property type="entry name" value="MurNAc-LAA_cat"/>
</dbReference>
<protein>
    <submittedName>
        <fullName evidence="5">N-acetylmuramoyl-L-alanine amidase</fullName>
    </submittedName>
</protein>
<evidence type="ECO:0000313" key="6">
    <source>
        <dbReference type="Proteomes" id="UP000003094"/>
    </source>
</evidence>
<feature type="transmembrane region" description="Helical" evidence="3">
    <location>
        <begin position="14"/>
        <end position="34"/>
    </location>
</feature>
<dbReference type="Gene3D" id="2.60.40.3500">
    <property type="match status" value="1"/>
</dbReference>
<organism evidence="5 6">
    <name type="scientific">Paenibacillus vortex V453</name>
    <dbReference type="NCBI Taxonomy" id="715225"/>
    <lineage>
        <taxon>Bacteria</taxon>
        <taxon>Bacillati</taxon>
        <taxon>Bacillota</taxon>
        <taxon>Bacilli</taxon>
        <taxon>Bacillales</taxon>
        <taxon>Paenibacillaceae</taxon>
        <taxon>Paenibacillus</taxon>
    </lineage>
</organism>
<dbReference type="InterPro" id="IPR012854">
    <property type="entry name" value="Cu_amine_oxidase-like_N"/>
</dbReference>
<proteinExistence type="predicted"/>
<keyword evidence="3" id="KW-0472">Membrane</keyword>
<sequence>MMGTNVLCQYLSGWTWAGMLIYILLAFLFFASFAFQIQSWDDRGGFMKKLGFVMVLIVFLLAFPRTGEASSSSATIFLDGQQLNLSSGVQVANMKGNVMIPIRVVSENLGFKVGWEKASQTVTVENSQKTVRMVVGSPQAELNGASVDLNLAPVLNGQTTLVPLRFVSEQMGLDVKWDNQTKAVFLSSSIPPVSEVEIDPGYENNTGNETPPPVESSNQPAMTGLSFSDNRLMIATEGGAIAPNVFSVTGPDRIVIDLPNTVFSASFLAGHAVNVQSGGNMAVTDSPDVTNIRYALFSDNPSTVRIVLDLTGPKNYAVTNESGIIMVDLNAEGDILVPPVPPVNSNGKKIVVIDAGHGGIKPGSISPSGRTEKAFNLDVSLKVEALLKKEKNIHVVMTRSDDSHLELSDRVKIANNLKADIFVSIHGNSNPSSSPNGTETYYTRDSSKSLANVIHKHLAKATGLKDRGVKYSSLHVTRETTMPAVLLEVGFLSNKGDEAQLFNDDFQNRVAQGIVAGIKEYLKVQ</sequence>
<dbReference type="Pfam" id="PF07833">
    <property type="entry name" value="Cu_amine_oxidN1"/>
    <property type="match status" value="1"/>
</dbReference>
<dbReference type="Gene3D" id="3.40.630.40">
    <property type="entry name" value="Zn-dependent exopeptidases"/>
    <property type="match status" value="1"/>
</dbReference>
<dbReference type="GO" id="GO:0008745">
    <property type="term" value="F:N-acetylmuramoyl-L-alanine amidase activity"/>
    <property type="evidence" value="ECO:0007669"/>
    <property type="project" value="InterPro"/>
</dbReference>
<dbReference type="InterPro" id="IPR036582">
    <property type="entry name" value="Mao_N_sf"/>
</dbReference>
<dbReference type="Proteomes" id="UP000003094">
    <property type="component" value="Unassembled WGS sequence"/>
</dbReference>
<name>A0A2R9SVS9_9BACL</name>
<evidence type="ECO:0000313" key="5">
    <source>
        <dbReference type="EMBL" id="EFU41464.1"/>
    </source>
</evidence>
<dbReference type="PANTHER" id="PTHR30404:SF0">
    <property type="entry name" value="N-ACETYLMURAMOYL-L-ALANINE AMIDASE AMIC"/>
    <property type="match status" value="1"/>
</dbReference>
<dbReference type="EMBL" id="ADHJ01000020">
    <property type="protein sequence ID" value="EFU41464.1"/>
    <property type="molecule type" value="Genomic_DNA"/>
</dbReference>
<dbReference type="PANTHER" id="PTHR30404">
    <property type="entry name" value="N-ACETYLMURAMOYL-L-ALANINE AMIDASE"/>
    <property type="match status" value="1"/>
</dbReference>
<keyword evidence="3" id="KW-0812">Transmembrane</keyword>
<feature type="domain" description="MurNAc-LAA" evidence="4">
    <location>
        <begin position="411"/>
        <end position="519"/>
    </location>
</feature>
<dbReference type="SMART" id="SM00646">
    <property type="entry name" value="Ami_3"/>
    <property type="match status" value="1"/>
</dbReference>
<evidence type="ECO:0000256" key="2">
    <source>
        <dbReference type="SAM" id="MobiDB-lite"/>
    </source>
</evidence>
<dbReference type="Gene3D" id="3.30.457.10">
    <property type="entry name" value="Copper amine oxidase-like, N-terminal domain"/>
    <property type="match status" value="1"/>
</dbReference>
<evidence type="ECO:0000259" key="4">
    <source>
        <dbReference type="SMART" id="SM00646"/>
    </source>
</evidence>
<keyword evidence="3" id="KW-1133">Transmembrane helix</keyword>
<dbReference type="GO" id="GO:0009253">
    <property type="term" value="P:peptidoglycan catabolic process"/>
    <property type="evidence" value="ECO:0007669"/>
    <property type="project" value="InterPro"/>
</dbReference>
<comment type="caution">
    <text evidence="5">The sequence shown here is derived from an EMBL/GenBank/DDBJ whole genome shotgun (WGS) entry which is preliminary data.</text>
</comment>
<dbReference type="KEGG" id="pvo:PVOR_13909"/>